<comment type="caution">
    <text evidence="3">The sequence shown here is derived from an EMBL/GenBank/DDBJ whole genome shotgun (WGS) entry which is preliminary data.</text>
</comment>
<protein>
    <recommendedName>
        <fullName evidence="2">F-box domain-containing protein</fullName>
    </recommendedName>
</protein>
<dbReference type="PANTHER" id="PTHR31370:SF2">
    <property type="entry name" value="OS08G0105100 PROTEIN"/>
    <property type="match status" value="1"/>
</dbReference>
<dbReference type="PROSITE" id="PS50181">
    <property type="entry name" value="FBOX"/>
    <property type="match status" value="1"/>
</dbReference>
<evidence type="ECO:0000313" key="3">
    <source>
        <dbReference type="EMBL" id="KAH7439321.1"/>
    </source>
</evidence>
<dbReference type="SMART" id="SM00256">
    <property type="entry name" value="FBOX"/>
    <property type="match status" value="1"/>
</dbReference>
<feature type="domain" description="F-box" evidence="2">
    <location>
        <begin position="27"/>
        <end position="73"/>
    </location>
</feature>
<dbReference type="InterPro" id="IPR040275">
    <property type="entry name" value="At5g39450-like"/>
</dbReference>
<keyword evidence="4" id="KW-1185">Reference proteome</keyword>
<gene>
    <name evidence="3" type="ORF">KP509_04G055900</name>
</gene>
<organism evidence="3 4">
    <name type="scientific">Ceratopteris richardii</name>
    <name type="common">Triangle waterfern</name>
    <dbReference type="NCBI Taxonomy" id="49495"/>
    <lineage>
        <taxon>Eukaryota</taxon>
        <taxon>Viridiplantae</taxon>
        <taxon>Streptophyta</taxon>
        <taxon>Embryophyta</taxon>
        <taxon>Tracheophyta</taxon>
        <taxon>Polypodiopsida</taxon>
        <taxon>Polypodiidae</taxon>
        <taxon>Polypodiales</taxon>
        <taxon>Pteridineae</taxon>
        <taxon>Pteridaceae</taxon>
        <taxon>Parkerioideae</taxon>
        <taxon>Ceratopteris</taxon>
    </lineage>
</organism>
<dbReference type="Gene3D" id="1.20.1280.50">
    <property type="match status" value="1"/>
</dbReference>
<dbReference type="Pfam" id="PF00646">
    <property type="entry name" value="F-box"/>
    <property type="match status" value="1"/>
</dbReference>
<proteinExistence type="predicted"/>
<dbReference type="SUPFAM" id="SSF81383">
    <property type="entry name" value="F-box domain"/>
    <property type="match status" value="1"/>
</dbReference>
<name>A0A8T2USW6_CERRI</name>
<dbReference type="Proteomes" id="UP000825935">
    <property type="component" value="Chromosome 4"/>
</dbReference>
<evidence type="ECO:0000313" key="4">
    <source>
        <dbReference type="Proteomes" id="UP000825935"/>
    </source>
</evidence>
<feature type="compositionally biased region" description="Low complexity" evidence="1">
    <location>
        <begin position="390"/>
        <end position="406"/>
    </location>
</feature>
<evidence type="ECO:0000256" key="1">
    <source>
        <dbReference type="SAM" id="MobiDB-lite"/>
    </source>
</evidence>
<dbReference type="EMBL" id="CM035409">
    <property type="protein sequence ID" value="KAH7439321.1"/>
    <property type="molecule type" value="Genomic_DNA"/>
</dbReference>
<evidence type="ECO:0000259" key="2">
    <source>
        <dbReference type="PROSITE" id="PS50181"/>
    </source>
</evidence>
<dbReference type="OMA" id="KGYGFRY"/>
<accession>A0A8T2USW6</accession>
<reference evidence="3" key="1">
    <citation type="submission" date="2021-08" db="EMBL/GenBank/DDBJ databases">
        <title>WGS assembly of Ceratopteris richardii.</title>
        <authorList>
            <person name="Marchant D.B."/>
            <person name="Chen G."/>
            <person name="Jenkins J."/>
            <person name="Shu S."/>
            <person name="Leebens-Mack J."/>
            <person name="Grimwood J."/>
            <person name="Schmutz J."/>
            <person name="Soltis P."/>
            <person name="Soltis D."/>
            <person name="Chen Z.-H."/>
        </authorList>
    </citation>
    <scope>NUCLEOTIDE SEQUENCE</scope>
    <source>
        <strain evidence="3">Whitten #5841</strain>
        <tissue evidence="3">Leaf</tissue>
    </source>
</reference>
<dbReference type="PANTHER" id="PTHR31370">
    <property type="entry name" value="F-BOX PROTEIN FAMILY-LIKE"/>
    <property type="match status" value="1"/>
</dbReference>
<dbReference type="InterPro" id="IPR001810">
    <property type="entry name" value="F-box_dom"/>
</dbReference>
<dbReference type="AlphaFoldDB" id="A0A8T2USW6"/>
<feature type="region of interest" description="Disordered" evidence="1">
    <location>
        <begin position="388"/>
        <end position="409"/>
    </location>
</feature>
<dbReference type="InterPro" id="IPR036047">
    <property type="entry name" value="F-box-like_dom_sf"/>
</dbReference>
<sequence length="688" mass="77256">MGSMENRVSFGDSDRASLACSTDEGRPYSLPELPEDVLAHLSLFLTPVDLCNLSLTCKKLLSICRSDKLWWSQCKIAIRDQESCIDLQAWWEALPSYRTIFRFIQSVRPLLGIWVHQNPELGNLVYVTWGFLSIVGCRIIPQALGPKGLDTGLLWAPVFEIICSDNGSLAFFLHGRESDKDCCYPGCFNGAKEDCNVLLLEAEPRHRLRSLSSAAEPLFAAEADDGDSSFSLDDLRRLARPGVKFVKHKVPSDVGPIPFHRLHFADRRKMLDAIARHVRLKIPQSAVEPIFPRVRTRLGSNIDSCALKQEIQKEALSMTDRRSMLVRMYSHGDPHGRRPPTTTHYDGINSNYLLDKICNPADYTSTLLNHDQNDDTELRRINPEKLNAAGSSSLSMSNSDGISSGGLQSQLPRKQRLAKLIREKMKQIVGMGREDTGKPLDSDSNSGLKRALLLQQFARQGDTVALRLHARRWDLKMYRAWPLMPDNRFALYKMPEQLPQTGREHAGLWGGTFGWPPGKPVEEKPGKALYFLLLSYDDTEQGRLLIATKILEGTHYVLHPNGSPMFTANVDEPSSEEFPWQTDKDGEHVDITHAYQGEGIANGYGFRYPSSKPGDLYVGRKGLLAFVWRESQNVLTLQRLDLRTLLERGDRVAALAPIANYAYLIKSLSNVFAGFCGFGRSRIELPSM</sequence>
<dbReference type="OrthoDB" id="441172at2759"/>